<dbReference type="InterPro" id="IPR007055">
    <property type="entry name" value="BON_dom"/>
</dbReference>
<dbReference type="PANTHER" id="PTHR34606:SF15">
    <property type="entry name" value="BON DOMAIN-CONTAINING PROTEIN"/>
    <property type="match status" value="1"/>
</dbReference>
<dbReference type="Proteomes" id="UP000196138">
    <property type="component" value="Chromosome"/>
</dbReference>
<reference evidence="2 3" key="1">
    <citation type="submission" date="2017-05" db="EMBL/GenBank/DDBJ databases">
        <authorList>
            <person name="Song R."/>
            <person name="Chenine A.L."/>
            <person name="Ruprecht R.M."/>
        </authorList>
    </citation>
    <scope>NUCLEOTIDE SEQUENCE [LARGE SCALE GENOMIC DNA]</scope>
    <source>
        <strain evidence="2 3">DSM 26136</strain>
    </source>
</reference>
<evidence type="ECO:0000259" key="1">
    <source>
        <dbReference type="PROSITE" id="PS50914"/>
    </source>
</evidence>
<dbReference type="Pfam" id="PF04972">
    <property type="entry name" value="BON"/>
    <property type="match status" value="1"/>
</dbReference>
<gene>
    <name evidence="2" type="ORF">CCO03_13695</name>
</gene>
<evidence type="ECO:0000313" key="3">
    <source>
        <dbReference type="Proteomes" id="UP000196138"/>
    </source>
</evidence>
<accession>A0A1Y0EPU3</accession>
<dbReference type="Gene3D" id="3.30.1340.30">
    <property type="match status" value="1"/>
</dbReference>
<dbReference type="InterPro" id="IPR014004">
    <property type="entry name" value="Transpt-assoc_nodulatn_dom_bac"/>
</dbReference>
<sequence>MHTLALALTLGLAAVATTGCSVARNQQSAGGYVDDAAITTKVKSSFATDPTVSAMAIKVETLNGEVLLSGFAKSEAERNQAAELARNIAGVKLVRNAIAVR</sequence>
<proteinExistence type="predicted"/>
<name>A0A1Y0EPU3_9BURK</name>
<keyword evidence="3" id="KW-1185">Reference proteome</keyword>
<dbReference type="PANTHER" id="PTHR34606">
    <property type="entry name" value="BON DOMAIN-CONTAINING PROTEIN"/>
    <property type="match status" value="1"/>
</dbReference>
<organism evidence="2 3">
    <name type="scientific">Comamonas serinivorans</name>
    <dbReference type="NCBI Taxonomy" id="1082851"/>
    <lineage>
        <taxon>Bacteria</taxon>
        <taxon>Pseudomonadati</taxon>
        <taxon>Pseudomonadota</taxon>
        <taxon>Betaproteobacteria</taxon>
        <taxon>Burkholderiales</taxon>
        <taxon>Comamonadaceae</taxon>
        <taxon>Comamonas</taxon>
    </lineage>
</organism>
<feature type="domain" description="BON" evidence="1">
    <location>
        <begin position="34"/>
        <end position="101"/>
    </location>
</feature>
<dbReference type="OrthoDB" id="7360581at2"/>
<dbReference type="EMBL" id="CP021455">
    <property type="protein sequence ID" value="ARU05596.1"/>
    <property type="molecule type" value="Genomic_DNA"/>
</dbReference>
<dbReference type="InterPro" id="IPR051686">
    <property type="entry name" value="Lipoprotein_DolP"/>
</dbReference>
<protein>
    <submittedName>
        <fullName evidence="2">Transporter</fullName>
    </submittedName>
</protein>
<dbReference type="AlphaFoldDB" id="A0A1Y0EPU3"/>
<dbReference type="KEGG" id="cser:CCO03_13695"/>
<dbReference type="PROSITE" id="PS50914">
    <property type="entry name" value="BON"/>
    <property type="match status" value="1"/>
</dbReference>
<dbReference type="SMART" id="SM00749">
    <property type="entry name" value="BON"/>
    <property type="match status" value="1"/>
</dbReference>
<evidence type="ECO:0000313" key="2">
    <source>
        <dbReference type="EMBL" id="ARU05596.1"/>
    </source>
</evidence>